<dbReference type="HOGENOM" id="CLU_104196_0_2_0"/>
<name>A0A0A7KEV6_9DEIO</name>
<organism evidence="6 7">
    <name type="scientific">Deinococcus radiopugnans</name>
    <dbReference type="NCBI Taxonomy" id="57497"/>
    <lineage>
        <taxon>Bacteria</taxon>
        <taxon>Thermotogati</taxon>
        <taxon>Deinococcota</taxon>
        <taxon>Deinococci</taxon>
        <taxon>Deinococcales</taxon>
        <taxon>Deinococcaceae</taxon>
        <taxon>Deinococcus</taxon>
    </lineage>
</organism>
<dbReference type="EMBL" id="CP010028">
    <property type="protein sequence ID" value="AIZ44697.1"/>
    <property type="molecule type" value="Genomic_DNA"/>
</dbReference>
<dbReference type="InterPro" id="IPR019109">
    <property type="entry name" value="MamF_MmsF"/>
</dbReference>
<gene>
    <name evidence="6" type="ORF">QR90_05685</name>
</gene>
<sequence length="156" mass="16678">MSSMSRNALAIPEADRTPAVLTHLSPLAGFLLPTLGNVLGPLVAWLALRDRSPALDQQGKEALNFQLSMWVYGVVIGVLAFILFSLGLIGGALGAAAGAQDLGAFAFLGTFAAFFVFFVPLLLLLSLIPFIFMIVAVVRVSSGQPYHYPLSIRFVR</sequence>
<accession>A0A0A7KEV6</accession>
<dbReference type="KEGG" id="dsw:QR90_05685"/>
<dbReference type="Pfam" id="PF09685">
    <property type="entry name" value="MamF_MmsF"/>
    <property type="match status" value="1"/>
</dbReference>
<keyword evidence="2 5" id="KW-0812">Transmembrane</keyword>
<dbReference type="AlphaFoldDB" id="A0A0A7KEV6"/>
<evidence type="ECO:0000256" key="4">
    <source>
        <dbReference type="ARBA" id="ARBA00023136"/>
    </source>
</evidence>
<protein>
    <recommendedName>
        <fullName evidence="8">DUF4870 domain-containing protein</fullName>
    </recommendedName>
</protein>
<feature type="transmembrane region" description="Helical" evidence="5">
    <location>
        <begin position="105"/>
        <end position="138"/>
    </location>
</feature>
<evidence type="ECO:0000313" key="6">
    <source>
        <dbReference type="EMBL" id="AIZ44697.1"/>
    </source>
</evidence>
<dbReference type="Proteomes" id="UP000030634">
    <property type="component" value="Chromosome"/>
</dbReference>
<dbReference type="STRING" id="1182571.QR90_05685"/>
<proteinExistence type="predicted"/>
<keyword evidence="3 5" id="KW-1133">Transmembrane helix</keyword>
<evidence type="ECO:0000256" key="5">
    <source>
        <dbReference type="SAM" id="Phobius"/>
    </source>
</evidence>
<evidence type="ECO:0008006" key="8">
    <source>
        <dbReference type="Google" id="ProtNLM"/>
    </source>
</evidence>
<evidence type="ECO:0000256" key="3">
    <source>
        <dbReference type="ARBA" id="ARBA00022989"/>
    </source>
</evidence>
<keyword evidence="4 5" id="KW-0472">Membrane</keyword>
<reference evidence="7" key="1">
    <citation type="submission" date="2014-11" db="EMBL/GenBank/DDBJ databases">
        <title>Hymenobacter sp. DG25B genome submission.</title>
        <authorList>
            <person name="Jung H.-Y."/>
            <person name="Kim M.K."/>
            <person name="Srinivasan S."/>
            <person name="Lim S."/>
        </authorList>
    </citation>
    <scope>NUCLEOTIDE SEQUENCE [LARGE SCALE GENOMIC DNA]</scope>
    <source>
        <strain evidence="7">DY59</strain>
    </source>
</reference>
<feature type="transmembrane region" description="Helical" evidence="5">
    <location>
        <begin position="27"/>
        <end position="48"/>
    </location>
</feature>
<evidence type="ECO:0000256" key="1">
    <source>
        <dbReference type="ARBA" id="ARBA00004141"/>
    </source>
</evidence>
<evidence type="ECO:0000256" key="2">
    <source>
        <dbReference type="ARBA" id="ARBA00022692"/>
    </source>
</evidence>
<comment type="subcellular location">
    <subcellularLocation>
        <location evidence="1">Membrane</location>
        <topology evidence="1">Multi-pass membrane protein</topology>
    </subcellularLocation>
</comment>
<evidence type="ECO:0000313" key="7">
    <source>
        <dbReference type="Proteomes" id="UP000030634"/>
    </source>
</evidence>
<feature type="transmembrane region" description="Helical" evidence="5">
    <location>
        <begin position="69"/>
        <end position="93"/>
    </location>
</feature>